<organism evidence="4 5">
    <name type="scientific">Halocaridina rubra</name>
    <name type="common">Hawaiian red shrimp</name>
    <dbReference type="NCBI Taxonomy" id="373956"/>
    <lineage>
        <taxon>Eukaryota</taxon>
        <taxon>Metazoa</taxon>
        <taxon>Ecdysozoa</taxon>
        <taxon>Arthropoda</taxon>
        <taxon>Crustacea</taxon>
        <taxon>Multicrustacea</taxon>
        <taxon>Malacostraca</taxon>
        <taxon>Eumalacostraca</taxon>
        <taxon>Eucarida</taxon>
        <taxon>Decapoda</taxon>
        <taxon>Pleocyemata</taxon>
        <taxon>Caridea</taxon>
        <taxon>Atyoidea</taxon>
        <taxon>Atyidae</taxon>
        <taxon>Halocaridina</taxon>
    </lineage>
</organism>
<dbReference type="SUPFAM" id="SSF52833">
    <property type="entry name" value="Thioredoxin-like"/>
    <property type="match status" value="1"/>
</dbReference>
<evidence type="ECO:0000259" key="2">
    <source>
        <dbReference type="Pfam" id="PF17171"/>
    </source>
</evidence>
<dbReference type="InterPro" id="IPR050931">
    <property type="entry name" value="Mito_Protein_Transport_Metaxin"/>
</dbReference>
<gene>
    <name evidence="4" type="ORF">SK128_021676</name>
</gene>
<dbReference type="InterPro" id="IPR033468">
    <property type="entry name" value="Metaxin_GST"/>
</dbReference>
<dbReference type="PANTHER" id="PTHR12289:SF41">
    <property type="entry name" value="FAILED AXON CONNECTIONS-RELATED"/>
    <property type="match status" value="1"/>
</dbReference>
<accession>A0AAN8XAE2</accession>
<comment type="similarity">
    <text evidence="1">Belongs to the FAX family.</text>
</comment>
<evidence type="ECO:0000313" key="4">
    <source>
        <dbReference type="EMBL" id="KAK7080727.1"/>
    </source>
</evidence>
<dbReference type="GO" id="GO:0005737">
    <property type="term" value="C:cytoplasm"/>
    <property type="evidence" value="ECO:0007669"/>
    <property type="project" value="TreeGrafter"/>
</dbReference>
<dbReference type="SUPFAM" id="SSF47616">
    <property type="entry name" value="GST C-terminal domain-like"/>
    <property type="match status" value="1"/>
</dbReference>
<dbReference type="SFLD" id="SFLDS00019">
    <property type="entry name" value="Glutathione_Transferase_(cytos"/>
    <property type="match status" value="1"/>
</dbReference>
<dbReference type="PANTHER" id="PTHR12289">
    <property type="entry name" value="METAXIN RELATED"/>
    <property type="match status" value="1"/>
</dbReference>
<dbReference type="InterPro" id="IPR040079">
    <property type="entry name" value="Glutathione_S-Trfase"/>
</dbReference>
<feature type="domain" description="Metaxin glutathione S-transferase" evidence="2">
    <location>
        <begin position="208"/>
        <end position="269"/>
    </location>
</feature>
<dbReference type="AlphaFoldDB" id="A0AAN8XAE2"/>
<evidence type="ECO:0000313" key="5">
    <source>
        <dbReference type="Proteomes" id="UP001381693"/>
    </source>
</evidence>
<proteinExistence type="inferred from homology"/>
<dbReference type="InterPro" id="IPR036282">
    <property type="entry name" value="Glutathione-S-Trfase_C_sf"/>
</dbReference>
<dbReference type="InterPro" id="IPR036249">
    <property type="entry name" value="Thioredoxin-like_sf"/>
</dbReference>
<evidence type="ECO:0008006" key="6">
    <source>
        <dbReference type="Google" id="ProtNLM"/>
    </source>
</evidence>
<dbReference type="SFLD" id="SFLDG01200">
    <property type="entry name" value="SUF1.1"/>
    <property type="match status" value="1"/>
</dbReference>
<feature type="domain" description="Thioredoxin-like fold" evidence="3">
    <location>
        <begin position="66"/>
        <end position="159"/>
    </location>
</feature>
<dbReference type="SFLD" id="SFLDG01180">
    <property type="entry name" value="SUF1"/>
    <property type="match status" value="1"/>
</dbReference>
<dbReference type="Proteomes" id="UP001381693">
    <property type="component" value="Unassembled WGS sequence"/>
</dbReference>
<sequence length="284" mass="32977">MEANDNIDKTSCLSLLITSALLLVAAAYWHRHVIRKRNRARWDGIGKDIVVLHCSTPGYFSPSLSPFVFKLMNYLRLAKIPYKLDHEEIFGPKGKTPWITLNGEDISDSQLVIETLAKKFDKNFSRDLSPEQQAVARAFTIMLDEHLAWGLRYWRYKLDKGRSMQEAMKIPFYMLLMKPFFLRSQQDALWQQGMGRHTPTEVEEVTIKDLAALSHYLGTNPYLMGNSLCEVDCSMFAFVANILCNYKKSPYYSVVKDNYSNLYDYVQRVKAQLWPDWDECLESK</sequence>
<dbReference type="InterPro" id="IPR012336">
    <property type="entry name" value="Thioredoxin-like_fold"/>
</dbReference>
<keyword evidence="5" id="KW-1185">Reference proteome</keyword>
<name>A0AAN8XAE2_HALRR</name>
<dbReference type="Gene3D" id="1.20.1050.10">
    <property type="match status" value="1"/>
</dbReference>
<dbReference type="InterPro" id="IPR026928">
    <property type="entry name" value="FAX/IsoI-like"/>
</dbReference>
<dbReference type="Gene3D" id="3.40.30.10">
    <property type="entry name" value="Glutaredoxin"/>
    <property type="match status" value="1"/>
</dbReference>
<dbReference type="EMBL" id="JAXCGZ010005814">
    <property type="protein sequence ID" value="KAK7080727.1"/>
    <property type="molecule type" value="Genomic_DNA"/>
</dbReference>
<protein>
    <recommendedName>
        <fullName evidence="6">Failed axon connections homolog</fullName>
    </recommendedName>
</protein>
<evidence type="ECO:0000256" key="1">
    <source>
        <dbReference type="ARBA" id="ARBA00006475"/>
    </source>
</evidence>
<comment type="caution">
    <text evidence="4">The sequence shown here is derived from an EMBL/GenBank/DDBJ whole genome shotgun (WGS) entry which is preliminary data.</text>
</comment>
<dbReference type="Pfam" id="PF17171">
    <property type="entry name" value="GST_C_6"/>
    <property type="match status" value="1"/>
</dbReference>
<evidence type="ECO:0000259" key="3">
    <source>
        <dbReference type="Pfam" id="PF17172"/>
    </source>
</evidence>
<dbReference type="Pfam" id="PF17172">
    <property type="entry name" value="GST_N_4"/>
    <property type="match status" value="1"/>
</dbReference>
<dbReference type="CDD" id="cd03193">
    <property type="entry name" value="GST_C_Metaxin"/>
    <property type="match status" value="1"/>
</dbReference>
<reference evidence="4 5" key="1">
    <citation type="submission" date="2023-11" db="EMBL/GenBank/DDBJ databases">
        <title>Halocaridina rubra genome assembly.</title>
        <authorList>
            <person name="Smith C."/>
        </authorList>
    </citation>
    <scope>NUCLEOTIDE SEQUENCE [LARGE SCALE GENOMIC DNA]</scope>
    <source>
        <strain evidence="4">EP-1</strain>
        <tissue evidence="4">Whole</tissue>
    </source>
</reference>